<dbReference type="AlphaFoldDB" id="A0A642UZC4"/>
<proteinExistence type="predicted"/>
<dbReference type="GO" id="GO:0003697">
    <property type="term" value="F:single-stranded DNA binding"/>
    <property type="evidence" value="ECO:0007669"/>
    <property type="project" value="TreeGrafter"/>
</dbReference>
<dbReference type="GO" id="GO:0006260">
    <property type="term" value="P:DNA replication"/>
    <property type="evidence" value="ECO:0007669"/>
    <property type="project" value="TreeGrafter"/>
</dbReference>
<dbReference type="GeneID" id="54778860"/>
<dbReference type="SUPFAM" id="SSF50249">
    <property type="entry name" value="Nucleic acid-binding proteins"/>
    <property type="match status" value="1"/>
</dbReference>
<dbReference type="GO" id="GO:0000781">
    <property type="term" value="C:chromosome, telomeric region"/>
    <property type="evidence" value="ECO:0007669"/>
    <property type="project" value="TreeGrafter"/>
</dbReference>
<comment type="caution">
    <text evidence="6">The sequence shown here is derived from an EMBL/GenBank/DDBJ whole genome shotgun (WGS) entry which is preliminary data.</text>
</comment>
<dbReference type="GO" id="GO:0005662">
    <property type="term" value="C:DNA replication factor A complex"/>
    <property type="evidence" value="ECO:0007669"/>
    <property type="project" value="TreeGrafter"/>
</dbReference>
<dbReference type="RefSeq" id="XP_034015018.1">
    <property type="nucleotide sequence ID" value="XM_034154681.1"/>
</dbReference>
<evidence type="ECO:0000313" key="6">
    <source>
        <dbReference type="EMBL" id="KAA8908418.1"/>
    </source>
</evidence>
<dbReference type="InterPro" id="IPR036390">
    <property type="entry name" value="WH_DNA-bd_sf"/>
</dbReference>
<dbReference type="InterPro" id="IPR012340">
    <property type="entry name" value="NA-bd_OB-fold"/>
</dbReference>
<accession>A0A642UZC4</accession>
<dbReference type="GO" id="GO:0000724">
    <property type="term" value="P:double-strand break repair via homologous recombination"/>
    <property type="evidence" value="ECO:0007669"/>
    <property type="project" value="TreeGrafter"/>
</dbReference>
<keyword evidence="2" id="KW-0238">DNA-binding</keyword>
<dbReference type="OrthoDB" id="25571at2759"/>
<evidence type="ECO:0000259" key="5">
    <source>
        <dbReference type="Pfam" id="PF08784"/>
    </source>
</evidence>
<dbReference type="GO" id="GO:0006289">
    <property type="term" value="P:nucleotide-excision repair"/>
    <property type="evidence" value="ECO:0007669"/>
    <property type="project" value="TreeGrafter"/>
</dbReference>
<keyword evidence="3" id="KW-0539">Nucleus</keyword>
<dbReference type="InterPro" id="IPR040260">
    <property type="entry name" value="RFA2-like"/>
</dbReference>
<evidence type="ECO:0000313" key="7">
    <source>
        <dbReference type="Proteomes" id="UP000449547"/>
    </source>
</evidence>
<keyword evidence="7" id="KW-1185">Reference proteome</keyword>
<dbReference type="Proteomes" id="UP000449547">
    <property type="component" value="Unassembled WGS sequence"/>
</dbReference>
<evidence type="ECO:0000256" key="1">
    <source>
        <dbReference type="ARBA" id="ARBA00004123"/>
    </source>
</evidence>
<evidence type="ECO:0000256" key="3">
    <source>
        <dbReference type="ARBA" id="ARBA00023242"/>
    </source>
</evidence>
<dbReference type="PANTHER" id="PTHR13989">
    <property type="entry name" value="REPLICATION PROTEIN A-RELATED"/>
    <property type="match status" value="1"/>
</dbReference>
<dbReference type="Gene3D" id="2.40.50.140">
    <property type="entry name" value="Nucleic acid-binding proteins"/>
    <property type="match status" value="1"/>
</dbReference>
<sequence length="251" mass="27779">MSNYGEGGFHADDHQDQNSSQRVFRENCLKPVTIKQINDSVSANNDNEFSINGVDIAQVEFVGVIRRVDGERESSIDLTIEDGTGSLVFKKWTDSAQPHQEVVEHYSAMAEKWVRVCGSIKMFQDRKTITNPRIKLVANYNQVTNHFLRAIAVYADAQGLTANGGSGGQKSLFVSENDDSAGPGSGQFRNRLLDFLRANAPSMAEGVPTRYIAESMGVAFDVVEAEAELLRDDGILYNGTDDNTWMLVEQY</sequence>
<dbReference type="VEuPathDB" id="FungiDB:DIURU_000207"/>
<dbReference type="CDD" id="cd04478">
    <property type="entry name" value="RPA2_DBD_D"/>
    <property type="match status" value="1"/>
</dbReference>
<gene>
    <name evidence="6" type="ORF">DIURU_000207</name>
</gene>
<dbReference type="SUPFAM" id="SSF46785">
    <property type="entry name" value="Winged helix' DNA-binding domain"/>
    <property type="match status" value="1"/>
</dbReference>
<evidence type="ECO:0000256" key="4">
    <source>
        <dbReference type="SAM" id="MobiDB-lite"/>
    </source>
</evidence>
<feature type="domain" description="Replication protein A C-terminal" evidence="5">
    <location>
        <begin position="161"/>
        <end position="243"/>
    </location>
</feature>
<dbReference type="InterPro" id="IPR014892">
    <property type="entry name" value="RPA_C"/>
</dbReference>
<name>A0A642UZC4_DIURU</name>
<dbReference type="PANTHER" id="PTHR13989:SF16">
    <property type="entry name" value="REPLICATION PROTEIN A2"/>
    <property type="match status" value="1"/>
</dbReference>
<evidence type="ECO:0000256" key="2">
    <source>
        <dbReference type="ARBA" id="ARBA00023125"/>
    </source>
</evidence>
<dbReference type="GO" id="GO:0035861">
    <property type="term" value="C:site of double-strand break"/>
    <property type="evidence" value="ECO:0007669"/>
    <property type="project" value="TreeGrafter"/>
</dbReference>
<organism evidence="6 7">
    <name type="scientific">Diutina rugosa</name>
    <name type="common">Yeast</name>
    <name type="synonym">Candida rugosa</name>
    <dbReference type="NCBI Taxonomy" id="5481"/>
    <lineage>
        <taxon>Eukaryota</taxon>
        <taxon>Fungi</taxon>
        <taxon>Dikarya</taxon>
        <taxon>Ascomycota</taxon>
        <taxon>Saccharomycotina</taxon>
        <taxon>Pichiomycetes</taxon>
        <taxon>Debaryomycetaceae</taxon>
        <taxon>Diutina</taxon>
    </lineage>
</organism>
<feature type="region of interest" description="Disordered" evidence="4">
    <location>
        <begin position="1"/>
        <end position="22"/>
    </location>
</feature>
<comment type="subcellular location">
    <subcellularLocation>
        <location evidence="1">Nucleus</location>
    </subcellularLocation>
</comment>
<dbReference type="OMA" id="SFGNKRY"/>
<reference evidence="6 7" key="1">
    <citation type="submission" date="2019-07" db="EMBL/GenBank/DDBJ databases">
        <title>Genome assembly of two rare yeast pathogens: Diutina rugosa and Trichomonascus ciferrii.</title>
        <authorList>
            <person name="Mixao V."/>
            <person name="Saus E."/>
            <person name="Hansen A."/>
            <person name="Lass-Flor C."/>
            <person name="Gabaldon T."/>
        </authorList>
    </citation>
    <scope>NUCLEOTIDE SEQUENCE [LARGE SCALE GENOMIC DNA]</scope>
    <source>
        <strain evidence="6 7">CBS 613</strain>
    </source>
</reference>
<dbReference type="EMBL" id="SWFT01000008">
    <property type="protein sequence ID" value="KAA8908418.1"/>
    <property type="molecule type" value="Genomic_DNA"/>
</dbReference>
<protein>
    <recommendedName>
        <fullName evidence="5">Replication protein A C-terminal domain-containing protein</fullName>
    </recommendedName>
</protein>
<dbReference type="Pfam" id="PF08784">
    <property type="entry name" value="RPA_C"/>
    <property type="match status" value="1"/>
</dbReference>